<feature type="compositionally biased region" description="Polar residues" evidence="1">
    <location>
        <begin position="7"/>
        <end position="17"/>
    </location>
</feature>
<keyword evidence="3" id="KW-1185">Reference proteome</keyword>
<reference evidence="3" key="1">
    <citation type="submission" date="2016-10" db="EMBL/GenBank/DDBJ databases">
        <authorList>
            <person name="Varghese N."/>
        </authorList>
    </citation>
    <scope>NUCLEOTIDE SEQUENCE [LARGE SCALE GENOMIC DNA]</scope>
    <source>
        <strain evidence="3">DSM 24868</strain>
    </source>
</reference>
<dbReference type="EMBL" id="FNZI01000001">
    <property type="protein sequence ID" value="SEI90604.1"/>
    <property type="molecule type" value="Genomic_DNA"/>
</dbReference>
<protein>
    <submittedName>
        <fullName evidence="2">Uncharacterized protein</fullName>
    </submittedName>
</protein>
<organism evidence="2 3">
    <name type="scientific">Demequina mangrovi</name>
    <dbReference type="NCBI Taxonomy" id="1043493"/>
    <lineage>
        <taxon>Bacteria</taxon>
        <taxon>Bacillati</taxon>
        <taxon>Actinomycetota</taxon>
        <taxon>Actinomycetes</taxon>
        <taxon>Micrococcales</taxon>
        <taxon>Demequinaceae</taxon>
        <taxon>Demequina</taxon>
    </lineage>
</organism>
<dbReference type="STRING" id="1043493.SAMN05421637_0370"/>
<dbReference type="AlphaFoldDB" id="A0A1H6UIR6"/>
<evidence type="ECO:0000313" key="3">
    <source>
        <dbReference type="Proteomes" id="UP000183315"/>
    </source>
</evidence>
<dbReference type="Proteomes" id="UP000183315">
    <property type="component" value="Unassembled WGS sequence"/>
</dbReference>
<evidence type="ECO:0000256" key="1">
    <source>
        <dbReference type="SAM" id="MobiDB-lite"/>
    </source>
</evidence>
<sequence length="111" mass="12360">MGLFSWMSRSKSASSPQGAGRDAKAETVAHLKQFVASHTGCEVFIEPPTRVTQTTMVIVADTGEWTRRRVPDESAARKLAQQLAIPAFDVNLSGYPSRMREWNEQQRKSHG</sequence>
<name>A0A1H6UIR6_9MICO</name>
<feature type="region of interest" description="Disordered" evidence="1">
    <location>
        <begin position="1"/>
        <end position="24"/>
    </location>
</feature>
<gene>
    <name evidence="2" type="ORF">SAMN05421637_0370</name>
</gene>
<dbReference type="eggNOG" id="ENOG50331DK">
    <property type="taxonomic scope" value="Bacteria"/>
</dbReference>
<dbReference type="RefSeq" id="WP_042211889.1">
    <property type="nucleotide sequence ID" value="NZ_BBLU01000001.1"/>
</dbReference>
<proteinExistence type="predicted"/>
<accession>A0A1H6UIR6</accession>
<evidence type="ECO:0000313" key="2">
    <source>
        <dbReference type="EMBL" id="SEI90604.1"/>
    </source>
</evidence>
<dbReference type="OrthoDB" id="5192422at2"/>